<dbReference type="Pfam" id="PF00923">
    <property type="entry name" value="TAL_FSA"/>
    <property type="match status" value="1"/>
</dbReference>
<dbReference type="Proteomes" id="UP001345013">
    <property type="component" value="Unassembled WGS sequence"/>
</dbReference>
<sequence length="260" mass="29218">MINLGLQILPHLQGRLHIQVNPFDAYSTQRTIAAAQRIIHLFEHLSPDLKAQDHVCIKIPSTWEGLQACRVLERDYGISTLATTLFALEQAAVAAEAGCRYIAPYVNELAVHFEEGFVDPSPNRHVCVQAQLYFEKHGYTRTAALPASLTSISECMSLAGVKDITIAPTLLRELNTTTSPDISANNDEFKSLFDNEEYVKKITDELPQQPLGLIDDEEKFRMLFTRRDGGKQEIKQIKAINVFADMQVKMEGIVRTYLRG</sequence>
<keyword evidence="2" id="KW-0808">Transferase</keyword>
<keyword evidence="2" id="KW-0570">Pentose shunt</keyword>
<protein>
    <recommendedName>
        <fullName evidence="2">Transaldolase</fullName>
        <ecNumber evidence="2">2.2.1.2</ecNumber>
    </recommendedName>
</protein>
<comment type="function">
    <text evidence="2">Catalyzes the rate-limiting step of the non-oxidative phase in the pentose phosphate pathway. Catalyzes the reversible conversion of sedheptulose-7-phosphate and D-glyceraldehyde 3-phosphate into erythrose-4-phosphate and beta-D-fructose 6-phosphate.</text>
</comment>
<dbReference type="EC" id="2.2.1.2" evidence="2"/>
<dbReference type="PANTHER" id="PTHR10683:SF34">
    <property type="entry name" value="TRANSALDOLASE"/>
    <property type="match status" value="1"/>
</dbReference>
<proteinExistence type="predicted"/>
<organism evidence="3 4">
    <name type="scientific">Lithohypha guttulata</name>
    <dbReference type="NCBI Taxonomy" id="1690604"/>
    <lineage>
        <taxon>Eukaryota</taxon>
        <taxon>Fungi</taxon>
        <taxon>Dikarya</taxon>
        <taxon>Ascomycota</taxon>
        <taxon>Pezizomycotina</taxon>
        <taxon>Eurotiomycetes</taxon>
        <taxon>Chaetothyriomycetidae</taxon>
        <taxon>Chaetothyriales</taxon>
        <taxon>Trichomeriaceae</taxon>
        <taxon>Lithohypha</taxon>
    </lineage>
</organism>
<evidence type="ECO:0000256" key="1">
    <source>
        <dbReference type="ARBA" id="ARBA00023270"/>
    </source>
</evidence>
<comment type="caution">
    <text evidence="3">The sequence shown here is derived from an EMBL/GenBank/DDBJ whole genome shotgun (WGS) entry which is preliminary data.</text>
</comment>
<keyword evidence="1" id="KW-0704">Schiff base</keyword>
<keyword evidence="4" id="KW-1185">Reference proteome</keyword>
<dbReference type="InterPro" id="IPR001585">
    <property type="entry name" value="TAL/FSA"/>
</dbReference>
<dbReference type="Gene3D" id="3.20.20.70">
    <property type="entry name" value="Aldolase class I"/>
    <property type="match status" value="1"/>
</dbReference>
<name>A0ABR0JUU2_9EURO</name>
<comment type="catalytic activity">
    <reaction evidence="2">
        <text>D-sedoheptulose 7-phosphate + D-glyceraldehyde 3-phosphate = D-erythrose 4-phosphate + beta-D-fructose 6-phosphate</text>
        <dbReference type="Rhea" id="RHEA:17053"/>
        <dbReference type="ChEBI" id="CHEBI:16897"/>
        <dbReference type="ChEBI" id="CHEBI:57483"/>
        <dbReference type="ChEBI" id="CHEBI:57634"/>
        <dbReference type="ChEBI" id="CHEBI:59776"/>
        <dbReference type="EC" id="2.2.1.2"/>
    </reaction>
</comment>
<evidence type="ECO:0000313" key="3">
    <source>
        <dbReference type="EMBL" id="KAK5074507.1"/>
    </source>
</evidence>
<dbReference type="PANTHER" id="PTHR10683">
    <property type="entry name" value="TRANSALDOLASE"/>
    <property type="match status" value="1"/>
</dbReference>
<reference evidence="3 4" key="1">
    <citation type="submission" date="2023-08" db="EMBL/GenBank/DDBJ databases">
        <title>Black Yeasts Isolated from many extreme environments.</title>
        <authorList>
            <person name="Coleine C."/>
            <person name="Stajich J.E."/>
            <person name="Selbmann L."/>
        </authorList>
    </citation>
    <scope>NUCLEOTIDE SEQUENCE [LARGE SCALE GENOMIC DNA]</scope>
    <source>
        <strain evidence="3 4">CCFEE 5885</strain>
    </source>
</reference>
<dbReference type="SUPFAM" id="SSF51569">
    <property type="entry name" value="Aldolase"/>
    <property type="match status" value="1"/>
</dbReference>
<dbReference type="EMBL" id="JAVRRG010000282">
    <property type="protein sequence ID" value="KAK5074507.1"/>
    <property type="molecule type" value="Genomic_DNA"/>
</dbReference>
<dbReference type="InterPro" id="IPR013785">
    <property type="entry name" value="Aldolase_TIM"/>
</dbReference>
<accession>A0ABR0JUU2</accession>
<dbReference type="InterPro" id="IPR018225">
    <property type="entry name" value="Transaldolase_AS"/>
</dbReference>
<evidence type="ECO:0000256" key="2">
    <source>
        <dbReference type="RuleBase" id="RU000501"/>
    </source>
</evidence>
<dbReference type="PROSITE" id="PS00958">
    <property type="entry name" value="TRANSALDOLASE_2"/>
    <property type="match status" value="1"/>
</dbReference>
<evidence type="ECO:0000313" key="4">
    <source>
        <dbReference type="Proteomes" id="UP001345013"/>
    </source>
</evidence>
<gene>
    <name evidence="3" type="ORF">LTR24_010155</name>
</gene>
<comment type="pathway">
    <text evidence="2">Carbohydrate degradation; pentose phosphate pathway; D-glyceraldehyde 3-phosphate and beta-D-fructose 6-phosphate from D-ribose 5-phosphate and D-xylulose 5-phosphate (non-oxidative stage): step 2/3.</text>
</comment>